<feature type="domain" description="Thiamine pyrophosphate enzyme TPP-binding" evidence="2">
    <location>
        <begin position="158"/>
        <end position="246"/>
    </location>
</feature>
<sequence>SVAHVLMGLGGDSDSDTDQRLEQRGPISDAEAIEAIVAVMKQEAFNHRDLQPMDGRLANGMSVMAMGAHTGCNTVFGSTPPNNPHPYPWMNSLFQDGATISWMIGESFMAENSRHSIIPERLADHLFDESNMSEEDYFIYTHFSDAHMTDLEIRELPKVWALGGDGAMGDIGFQNVSKVVLQNRPNVNMLMLDTQVYSNTGGQNSDSSPMTGGFDMNQFGAASQGKLNEMKNVAEAFLGGHGSPYVAQVSMADAPRLYRAMLDGLEYRGTSFYHCFTTCQPEHGVADDMATLQAVRVRDCRGLPEFVFNPTLGESYQEAMSLKGNRNVNRDWMIAKYKESGEKYNYTVAHWCASEGRFRKHLKKVKEQDIAEMIHLDDILCRVLQD</sequence>
<evidence type="ECO:0000256" key="1">
    <source>
        <dbReference type="SAM" id="MobiDB-lite"/>
    </source>
</evidence>
<dbReference type="Pfam" id="PF02775">
    <property type="entry name" value="TPP_enzyme_C"/>
    <property type="match status" value="1"/>
</dbReference>
<accession>A0A382MAJ3</accession>
<dbReference type="InterPro" id="IPR029061">
    <property type="entry name" value="THDP-binding"/>
</dbReference>
<dbReference type="InterPro" id="IPR011766">
    <property type="entry name" value="TPP_enzyme_TPP-bd"/>
</dbReference>
<reference evidence="3" key="1">
    <citation type="submission" date="2018-05" db="EMBL/GenBank/DDBJ databases">
        <authorList>
            <person name="Lanie J.A."/>
            <person name="Ng W.-L."/>
            <person name="Kazmierczak K.M."/>
            <person name="Andrzejewski T.M."/>
            <person name="Davidsen T.M."/>
            <person name="Wayne K.J."/>
            <person name="Tettelin H."/>
            <person name="Glass J.I."/>
            <person name="Rusch D."/>
            <person name="Podicherti R."/>
            <person name="Tsui H.-C.T."/>
            <person name="Winkler M.E."/>
        </authorList>
    </citation>
    <scope>NUCLEOTIDE SEQUENCE</scope>
</reference>
<evidence type="ECO:0000313" key="3">
    <source>
        <dbReference type="EMBL" id="SVC45909.1"/>
    </source>
</evidence>
<feature type="non-terminal residue" evidence="3">
    <location>
        <position position="1"/>
    </location>
</feature>
<dbReference type="AlphaFoldDB" id="A0A382MAJ3"/>
<protein>
    <recommendedName>
        <fullName evidence="2">Thiamine pyrophosphate enzyme TPP-binding domain-containing protein</fullName>
    </recommendedName>
</protein>
<dbReference type="PANTHER" id="PTHR32154">
    <property type="entry name" value="PYRUVATE-FLAVODOXIN OXIDOREDUCTASE-RELATED"/>
    <property type="match status" value="1"/>
</dbReference>
<feature type="region of interest" description="Disordered" evidence="1">
    <location>
        <begin position="1"/>
        <end position="21"/>
    </location>
</feature>
<proteinExistence type="predicted"/>
<gene>
    <name evidence="3" type="ORF">METZ01_LOCUS298763</name>
</gene>
<dbReference type="GO" id="GO:0006979">
    <property type="term" value="P:response to oxidative stress"/>
    <property type="evidence" value="ECO:0007669"/>
    <property type="project" value="TreeGrafter"/>
</dbReference>
<dbReference type="SUPFAM" id="SSF52518">
    <property type="entry name" value="Thiamin diphosphate-binding fold (THDP-binding)"/>
    <property type="match status" value="1"/>
</dbReference>
<dbReference type="Gene3D" id="3.40.50.970">
    <property type="match status" value="1"/>
</dbReference>
<organism evidence="3">
    <name type="scientific">marine metagenome</name>
    <dbReference type="NCBI Taxonomy" id="408172"/>
    <lineage>
        <taxon>unclassified sequences</taxon>
        <taxon>metagenomes</taxon>
        <taxon>ecological metagenomes</taxon>
    </lineage>
</organism>
<dbReference type="GO" id="GO:0030976">
    <property type="term" value="F:thiamine pyrophosphate binding"/>
    <property type="evidence" value="ECO:0007669"/>
    <property type="project" value="InterPro"/>
</dbReference>
<name>A0A382MAJ3_9ZZZZ</name>
<feature type="non-terminal residue" evidence="3">
    <location>
        <position position="386"/>
    </location>
</feature>
<dbReference type="EMBL" id="UINC01092381">
    <property type="protein sequence ID" value="SVC45909.1"/>
    <property type="molecule type" value="Genomic_DNA"/>
</dbReference>
<evidence type="ECO:0000259" key="2">
    <source>
        <dbReference type="Pfam" id="PF02775"/>
    </source>
</evidence>
<dbReference type="InterPro" id="IPR050722">
    <property type="entry name" value="Pyruvate:ferred/Flavod_OxRd"/>
</dbReference>
<dbReference type="GO" id="GO:0003824">
    <property type="term" value="F:catalytic activity"/>
    <property type="evidence" value="ECO:0007669"/>
    <property type="project" value="InterPro"/>
</dbReference>
<dbReference type="PANTHER" id="PTHR32154:SF0">
    <property type="entry name" value="PYRUVATE-FLAVODOXIN OXIDOREDUCTASE-RELATED"/>
    <property type="match status" value="1"/>
</dbReference>